<evidence type="ECO:0000313" key="4">
    <source>
        <dbReference type="RefSeq" id="XP_027061064.1"/>
    </source>
</evidence>
<reference evidence="4" key="2">
    <citation type="submission" date="2025-08" db="UniProtKB">
        <authorList>
            <consortium name="RefSeq"/>
        </authorList>
    </citation>
    <scope>IDENTIFICATION</scope>
    <source>
        <tissue evidence="4">Leaves</tissue>
    </source>
</reference>
<keyword evidence="2" id="KW-0472">Membrane</keyword>
<sequence length="290" mass="32104">MFITMGSSKSSKRSKWYMCFKPDVDDHPFKPVSRLGKGGKEYLLHHSDVFMSLSDGDKLDSSSDDGQEPLSKKSKRRRGFSRVFKAFLFQSPLAKRKGSRKSEKEAPCRPSKFDKLWKSFRDKKSSISLNKESLGDSPLSGSGRSSLFSSSTAAASSSLTSSRASSIASNSRSASERKRSSSLDSLQLNQKPPAMPSKKTNGYCNSNVGLYFLLICLVALIFWGKAFAVFCTSTCLFLIPCRFKRVDDQSGVNVNNTSVEVIDVDSEEHKKKVIMGGLLQRNNRSASRVL</sequence>
<dbReference type="Proteomes" id="UP001652660">
    <property type="component" value="Chromosome 5e"/>
</dbReference>
<dbReference type="PANTHER" id="PTHR34379">
    <property type="entry name" value="OS07G0553800 PROTEIN"/>
    <property type="match status" value="1"/>
</dbReference>
<protein>
    <submittedName>
        <fullName evidence="4">Uncharacterized protein</fullName>
    </submittedName>
</protein>
<evidence type="ECO:0000256" key="1">
    <source>
        <dbReference type="SAM" id="MobiDB-lite"/>
    </source>
</evidence>
<keyword evidence="2" id="KW-0812">Transmembrane</keyword>
<keyword evidence="3" id="KW-1185">Reference proteome</keyword>
<gene>
    <name evidence="4" type="primary">LOC113687723</name>
</gene>
<dbReference type="OrthoDB" id="1886721at2759"/>
<dbReference type="GeneID" id="113687723"/>
<feature type="transmembrane region" description="Helical" evidence="2">
    <location>
        <begin position="210"/>
        <end position="239"/>
    </location>
</feature>
<reference evidence="3" key="1">
    <citation type="journal article" date="2025" name="Foods">
        <title>Unveiling the Microbial Signatures of Arabica Coffee Cherries: Insights into Ripeness Specific Diversity, Functional Traits, and Implications for Quality and Safety.</title>
        <authorList>
            <consortium name="RefSeq"/>
            <person name="Tenea G.N."/>
            <person name="Cifuentes V."/>
            <person name="Reyes P."/>
            <person name="Cevallos-Vallejos M."/>
        </authorList>
    </citation>
    <scope>NUCLEOTIDE SEQUENCE [LARGE SCALE GENOMIC DNA]</scope>
</reference>
<proteinExistence type="predicted"/>
<feature type="region of interest" description="Disordered" evidence="1">
    <location>
        <begin position="55"/>
        <end position="77"/>
    </location>
</feature>
<dbReference type="AlphaFoldDB" id="A0A6P6S5I4"/>
<dbReference type="RefSeq" id="XP_027061064.1">
    <property type="nucleotide sequence ID" value="XM_027205263.2"/>
</dbReference>
<keyword evidence="2" id="KW-1133">Transmembrane helix</keyword>
<evidence type="ECO:0000313" key="3">
    <source>
        <dbReference type="Proteomes" id="UP001652660"/>
    </source>
</evidence>
<organism evidence="3 4">
    <name type="scientific">Coffea arabica</name>
    <name type="common">Arabian coffee</name>
    <dbReference type="NCBI Taxonomy" id="13443"/>
    <lineage>
        <taxon>Eukaryota</taxon>
        <taxon>Viridiplantae</taxon>
        <taxon>Streptophyta</taxon>
        <taxon>Embryophyta</taxon>
        <taxon>Tracheophyta</taxon>
        <taxon>Spermatophyta</taxon>
        <taxon>Magnoliopsida</taxon>
        <taxon>eudicotyledons</taxon>
        <taxon>Gunneridae</taxon>
        <taxon>Pentapetalae</taxon>
        <taxon>asterids</taxon>
        <taxon>lamiids</taxon>
        <taxon>Gentianales</taxon>
        <taxon>Rubiaceae</taxon>
        <taxon>Ixoroideae</taxon>
        <taxon>Gardenieae complex</taxon>
        <taxon>Bertiereae - Coffeeae clade</taxon>
        <taxon>Coffeeae</taxon>
        <taxon>Coffea</taxon>
    </lineage>
</organism>
<dbReference type="InterPro" id="IPR040411">
    <property type="entry name" value="At5g23160-like"/>
</dbReference>
<name>A0A6P6S5I4_COFAR</name>
<evidence type="ECO:0000256" key="2">
    <source>
        <dbReference type="SAM" id="Phobius"/>
    </source>
</evidence>
<dbReference type="PANTHER" id="PTHR34379:SF6">
    <property type="entry name" value="PROTEIN 3F"/>
    <property type="match status" value="1"/>
</dbReference>
<feature type="region of interest" description="Disordered" evidence="1">
    <location>
        <begin position="168"/>
        <end position="199"/>
    </location>
</feature>
<accession>A0A6P6S5I4</accession>